<dbReference type="EMBL" id="LMTZ01000149">
    <property type="protein sequence ID" value="KST62821.1"/>
    <property type="molecule type" value="Genomic_DNA"/>
</dbReference>
<dbReference type="GO" id="GO:0016226">
    <property type="term" value="P:iron-sulfur cluster assembly"/>
    <property type="evidence" value="ECO:0007669"/>
    <property type="project" value="InterPro"/>
</dbReference>
<evidence type="ECO:0000313" key="3">
    <source>
        <dbReference type="EMBL" id="KST62821.1"/>
    </source>
</evidence>
<dbReference type="GO" id="GO:0005506">
    <property type="term" value="F:iron ion binding"/>
    <property type="evidence" value="ECO:0007669"/>
    <property type="project" value="InterPro"/>
</dbReference>
<dbReference type="GO" id="GO:0051536">
    <property type="term" value="F:iron-sulfur cluster binding"/>
    <property type="evidence" value="ECO:0007669"/>
    <property type="project" value="InterPro"/>
</dbReference>
<dbReference type="Pfam" id="PF01106">
    <property type="entry name" value="NifU"/>
    <property type="match status" value="1"/>
</dbReference>
<dbReference type="PANTHER" id="PTHR11178">
    <property type="entry name" value="IRON-SULFUR CLUSTER SCAFFOLD PROTEIN NFU-RELATED"/>
    <property type="match status" value="1"/>
</dbReference>
<evidence type="ECO:0000256" key="1">
    <source>
        <dbReference type="ARBA" id="ARBA00049958"/>
    </source>
</evidence>
<feature type="domain" description="NIF system FeS cluster assembly NifU C-terminal" evidence="2">
    <location>
        <begin position="93"/>
        <end position="159"/>
    </location>
</feature>
<keyword evidence="5" id="KW-1185">Reference proteome</keyword>
<reference evidence="3 5" key="1">
    <citation type="journal article" date="2015" name="Genome Announc.">
        <title>Draft Genome of the Euendolithic (true boring) Cyanobacterium Mastigocoleus testarum strain BC008.</title>
        <authorList>
            <person name="Guida B.S."/>
            <person name="Garcia-Pichel F."/>
        </authorList>
    </citation>
    <scope>NUCLEOTIDE SEQUENCE [LARGE SCALE GENOMIC DNA]</scope>
    <source>
        <strain evidence="3 5">BC008</strain>
    </source>
</reference>
<dbReference type="Gene3D" id="3.30.300.130">
    <property type="entry name" value="Fe-S cluster assembly (FSCA)"/>
    <property type="match status" value="1"/>
</dbReference>
<dbReference type="InterPro" id="IPR034904">
    <property type="entry name" value="FSCA_dom_sf"/>
</dbReference>
<protein>
    <submittedName>
        <fullName evidence="3">Nitrogen fixation protein NifU</fullName>
    </submittedName>
</protein>
<dbReference type="EMBL" id="LMTZ01000148">
    <property type="protein sequence ID" value="KST62873.1"/>
    <property type="molecule type" value="Genomic_DNA"/>
</dbReference>
<dbReference type="Proteomes" id="UP000053372">
    <property type="component" value="Unassembled WGS sequence"/>
</dbReference>
<gene>
    <name evidence="3" type="ORF">BC008_10870</name>
    <name evidence="4" type="ORF">BC008_11155</name>
</gene>
<proteinExistence type="predicted"/>
<organism evidence="3 5">
    <name type="scientific">Mastigocoleus testarum BC008</name>
    <dbReference type="NCBI Taxonomy" id="371196"/>
    <lineage>
        <taxon>Bacteria</taxon>
        <taxon>Bacillati</taxon>
        <taxon>Cyanobacteriota</taxon>
        <taxon>Cyanophyceae</taxon>
        <taxon>Nostocales</taxon>
        <taxon>Hapalosiphonaceae</taxon>
        <taxon>Mastigocoleus</taxon>
    </lineage>
</organism>
<dbReference type="SUPFAM" id="SSF117916">
    <property type="entry name" value="Fe-S cluster assembly (FSCA) domain-like"/>
    <property type="match status" value="1"/>
</dbReference>
<name>A0A0V7ZE45_9CYAN</name>
<dbReference type="OrthoDB" id="9795104at2"/>
<dbReference type="InterPro" id="IPR001075">
    <property type="entry name" value="NIF_FeS_clus_asmbl_NifU_C"/>
</dbReference>
<evidence type="ECO:0000313" key="5">
    <source>
        <dbReference type="Proteomes" id="UP000053372"/>
    </source>
</evidence>
<dbReference type="RefSeq" id="WP_027845900.1">
    <property type="nucleotide sequence ID" value="NZ_LMTZ01000148.1"/>
</dbReference>
<accession>A0A0V7ZE45</accession>
<sequence>MNDTELEPASIDELVKEINRFETIISEWDESQRCVVVGIQRAIEDLHKEALTRLIKNIKQESMPVLRQAVEDEVVYGVLLYHGLVKSPLQLRVQTALDQVRPRLQSHYGDVELVSIKLPDTVEVRLTGTCSHCSASELTLSQLVEESIQDHCPEIKQVIAVR</sequence>
<dbReference type="AlphaFoldDB" id="A0A0V7ZE45"/>
<evidence type="ECO:0000313" key="4">
    <source>
        <dbReference type="EMBL" id="KST62873.1"/>
    </source>
</evidence>
<evidence type="ECO:0000259" key="2">
    <source>
        <dbReference type="Pfam" id="PF01106"/>
    </source>
</evidence>
<comment type="caution">
    <text evidence="3">The sequence shown here is derived from an EMBL/GenBank/DDBJ whole genome shotgun (WGS) entry which is preliminary data.</text>
</comment>
<comment type="function">
    <text evidence="1">May be involved in the formation or repair of [Fe-S] clusters present in iron-sulfur proteins.</text>
</comment>